<dbReference type="GO" id="GO:0043953">
    <property type="term" value="P:protein transport by the Tat complex"/>
    <property type="evidence" value="ECO:0007669"/>
    <property type="project" value="UniProtKB-UniRule"/>
</dbReference>
<comment type="caution">
    <text evidence="9">The sequence shown here is derived from an EMBL/GenBank/DDBJ whole genome shotgun (WGS) entry which is preliminary data.</text>
</comment>
<dbReference type="GO" id="GO:0033281">
    <property type="term" value="C:TAT protein transport complex"/>
    <property type="evidence" value="ECO:0007669"/>
    <property type="project" value="UniProtKB-UniRule"/>
</dbReference>
<evidence type="ECO:0000256" key="8">
    <source>
        <dbReference type="SAM" id="MobiDB-lite"/>
    </source>
</evidence>
<reference evidence="9 10" key="1">
    <citation type="submission" date="2019-06" db="EMBL/GenBank/DDBJ databases">
        <title>Draft genome sequence of Miniimonas arenae KCTC 19750T isolated from sea sand.</title>
        <authorList>
            <person name="Park S.-J."/>
        </authorList>
    </citation>
    <scope>NUCLEOTIDE SEQUENCE [LARGE SCALE GENOMIC DNA]</scope>
    <source>
        <strain evidence="9 10">KCTC 19750</strain>
    </source>
</reference>
<evidence type="ECO:0000256" key="6">
    <source>
        <dbReference type="ARBA" id="ARBA00023136"/>
    </source>
</evidence>
<sequence>MSLGNHLRELRRRIVWAVLGLVVGAVAGWFLYEPMFELLLEPIRAIQGGGVEADLNFPNVMAAFDTKIRVSFFLGAFVSSPWWLYQFWAFVAPGLTGREKRIGLAFVGAGVPLFLAGAWLAWTVLPNAVELLTATTPEGVWNLIDAQAYLTFVMQFMIIFGFAFLLPLVMVALTAVGVVRASTWRSGWRWAIIGIFVFAAFATPSPDAVSMFLMAVPICGLYGAALLVCAWLDRRRDSRLAQRDEELGGGPEHGAGRDGREAPGTPA</sequence>
<keyword evidence="7" id="KW-0813">Transport</keyword>
<dbReference type="GO" id="GO:0009977">
    <property type="term" value="F:proton motive force dependent protein transmembrane transporter activity"/>
    <property type="evidence" value="ECO:0007669"/>
    <property type="project" value="TreeGrafter"/>
</dbReference>
<feature type="transmembrane region" description="Helical" evidence="7">
    <location>
        <begin position="152"/>
        <end position="176"/>
    </location>
</feature>
<evidence type="ECO:0000256" key="5">
    <source>
        <dbReference type="ARBA" id="ARBA00023010"/>
    </source>
</evidence>
<evidence type="ECO:0000256" key="3">
    <source>
        <dbReference type="ARBA" id="ARBA00022927"/>
    </source>
</evidence>
<name>A0A5C5B9T3_9MICO</name>
<evidence type="ECO:0000313" key="10">
    <source>
        <dbReference type="Proteomes" id="UP000313849"/>
    </source>
</evidence>
<accession>A0A5C5B9T3</accession>
<dbReference type="HAMAP" id="MF_00902">
    <property type="entry name" value="TatC"/>
    <property type="match status" value="1"/>
</dbReference>
<dbReference type="EMBL" id="VENP01000045">
    <property type="protein sequence ID" value="TNU73461.1"/>
    <property type="molecule type" value="Genomic_DNA"/>
</dbReference>
<dbReference type="GO" id="GO:0065002">
    <property type="term" value="P:intracellular protein transmembrane transport"/>
    <property type="evidence" value="ECO:0007669"/>
    <property type="project" value="TreeGrafter"/>
</dbReference>
<feature type="transmembrane region" description="Helical" evidence="7">
    <location>
        <begin position="211"/>
        <end position="232"/>
    </location>
</feature>
<keyword evidence="4 7" id="KW-1133">Transmembrane helix</keyword>
<evidence type="ECO:0000256" key="4">
    <source>
        <dbReference type="ARBA" id="ARBA00022989"/>
    </source>
</evidence>
<evidence type="ECO:0000256" key="7">
    <source>
        <dbReference type="HAMAP-Rule" id="MF_00902"/>
    </source>
</evidence>
<comment type="subunit">
    <text evidence="7">The Tat system comprises two distinct complexes: a TatABC complex, containing multiple copies of TatA, TatB and TatC subunits, and a separate TatA complex, containing only TatA subunits. Substrates initially bind to the TatABC complex, which probably triggers association of the separate TatA complex to form the active translocon.</text>
</comment>
<comment type="similarity">
    <text evidence="7">Belongs to the TatC family.</text>
</comment>
<feature type="transmembrane region" description="Helical" evidence="7">
    <location>
        <begin position="14"/>
        <end position="32"/>
    </location>
</feature>
<evidence type="ECO:0000313" key="9">
    <source>
        <dbReference type="EMBL" id="TNU73461.1"/>
    </source>
</evidence>
<comment type="subcellular location">
    <subcellularLocation>
        <location evidence="7">Cell membrane</location>
        <topology evidence="7">Multi-pass membrane protein</topology>
    </subcellularLocation>
    <subcellularLocation>
        <location evidence="1">Membrane</location>
        <topology evidence="1">Multi-pass membrane protein</topology>
    </subcellularLocation>
</comment>
<feature type="transmembrane region" description="Helical" evidence="7">
    <location>
        <begin position="102"/>
        <end position="122"/>
    </location>
</feature>
<dbReference type="PANTHER" id="PTHR30371:SF0">
    <property type="entry name" value="SEC-INDEPENDENT PROTEIN TRANSLOCASE PROTEIN TATC, CHLOROPLASTIC-RELATED"/>
    <property type="match status" value="1"/>
</dbReference>
<dbReference type="PRINTS" id="PR01840">
    <property type="entry name" value="TATCFAMILY"/>
</dbReference>
<keyword evidence="5 7" id="KW-0811">Translocation</keyword>
<dbReference type="OrthoDB" id="9777044at2"/>
<keyword evidence="7" id="KW-1003">Cell membrane</keyword>
<evidence type="ECO:0000256" key="1">
    <source>
        <dbReference type="ARBA" id="ARBA00004141"/>
    </source>
</evidence>
<organism evidence="9 10">
    <name type="scientific">Miniimonas arenae</name>
    <dbReference type="NCBI Taxonomy" id="676201"/>
    <lineage>
        <taxon>Bacteria</taxon>
        <taxon>Bacillati</taxon>
        <taxon>Actinomycetota</taxon>
        <taxon>Actinomycetes</taxon>
        <taxon>Micrococcales</taxon>
        <taxon>Beutenbergiaceae</taxon>
        <taxon>Miniimonas</taxon>
    </lineage>
</organism>
<dbReference type="InterPro" id="IPR002033">
    <property type="entry name" value="TatC"/>
</dbReference>
<dbReference type="PANTHER" id="PTHR30371">
    <property type="entry name" value="SEC-INDEPENDENT PROTEIN TRANSLOCASE PROTEIN TATC"/>
    <property type="match status" value="1"/>
</dbReference>
<feature type="transmembrane region" description="Helical" evidence="7">
    <location>
        <begin position="70"/>
        <end position="90"/>
    </location>
</feature>
<gene>
    <name evidence="7 9" type="primary">tatC</name>
    <name evidence="9" type="ORF">FH969_11320</name>
</gene>
<dbReference type="RefSeq" id="WP_139987310.1">
    <property type="nucleotide sequence ID" value="NZ_VENP01000045.1"/>
</dbReference>
<evidence type="ECO:0000256" key="2">
    <source>
        <dbReference type="ARBA" id="ARBA00022692"/>
    </source>
</evidence>
<dbReference type="Proteomes" id="UP000313849">
    <property type="component" value="Unassembled WGS sequence"/>
</dbReference>
<feature type="region of interest" description="Disordered" evidence="8">
    <location>
        <begin position="242"/>
        <end position="267"/>
    </location>
</feature>
<comment type="function">
    <text evidence="7">Part of the twin-arginine translocation (Tat) system that transports large folded proteins containing a characteristic twin-arginine motif in their signal peptide across membranes. Together with TatB, TatC is part of a receptor directly interacting with Tat signal peptides.</text>
</comment>
<dbReference type="Pfam" id="PF00902">
    <property type="entry name" value="TatC"/>
    <property type="match status" value="1"/>
</dbReference>
<feature type="transmembrane region" description="Helical" evidence="7">
    <location>
        <begin position="188"/>
        <end position="205"/>
    </location>
</feature>
<proteinExistence type="inferred from homology"/>
<keyword evidence="2 7" id="KW-0812">Transmembrane</keyword>
<keyword evidence="10" id="KW-1185">Reference proteome</keyword>
<dbReference type="AlphaFoldDB" id="A0A5C5B9T3"/>
<protein>
    <recommendedName>
        <fullName evidence="7">Sec-independent protein translocase protein TatC</fullName>
    </recommendedName>
</protein>
<keyword evidence="3 7" id="KW-0653">Protein transport</keyword>
<dbReference type="NCBIfam" id="TIGR00945">
    <property type="entry name" value="tatC"/>
    <property type="match status" value="1"/>
</dbReference>
<keyword evidence="6 7" id="KW-0472">Membrane</keyword>